<dbReference type="AlphaFoldDB" id="A0AAJ7CCJ1"/>
<keyword evidence="1" id="KW-1185">Reference proteome</keyword>
<accession>A0AAJ7CCJ1</accession>
<name>A0AAJ7CCJ1_CEPCN</name>
<proteinExistence type="predicted"/>
<protein>
    <submittedName>
        <fullName evidence="2">Uncharacterized protein LOC107273560</fullName>
    </submittedName>
</protein>
<dbReference type="Proteomes" id="UP000694920">
    <property type="component" value="Unplaced"/>
</dbReference>
<reference evidence="2" key="1">
    <citation type="submission" date="2025-08" db="UniProtKB">
        <authorList>
            <consortium name="RefSeq"/>
        </authorList>
    </citation>
    <scope>IDENTIFICATION</scope>
</reference>
<gene>
    <name evidence="2" type="primary">LOC107273560</name>
</gene>
<dbReference type="KEGG" id="ccin:107273560"/>
<evidence type="ECO:0000313" key="1">
    <source>
        <dbReference type="Proteomes" id="UP000694920"/>
    </source>
</evidence>
<organism evidence="1 2">
    <name type="scientific">Cephus cinctus</name>
    <name type="common">Wheat stem sawfly</name>
    <dbReference type="NCBI Taxonomy" id="211228"/>
    <lineage>
        <taxon>Eukaryota</taxon>
        <taxon>Metazoa</taxon>
        <taxon>Ecdysozoa</taxon>
        <taxon>Arthropoda</taxon>
        <taxon>Hexapoda</taxon>
        <taxon>Insecta</taxon>
        <taxon>Pterygota</taxon>
        <taxon>Neoptera</taxon>
        <taxon>Endopterygota</taxon>
        <taxon>Hymenoptera</taxon>
        <taxon>Cephoidea</taxon>
        <taxon>Cephidae</taxon>
        <taxon>Cephus</taxon>
    </lineage>
</organism>
<sequence length="106" mass="11531">MGSDADGRVDVSGEGTDGIETLLAGILVVTGWIRMTGGTQRRRGEESIAVLLLYMCTVKLRIARKPLTSSNRRCPWNHARGQHLVSSRDQNSVSTLPTVIVTIGIR</sequence>
<dbReference type="GeneID" id="107273560"/>
<dbReference type="RefSeq" id="XP_015607388.1">
    <property type="nucleotide sequence ID" value="XM_015751902.2"/>
</dbReference>
<evidence type="ECO:0000313" key="2">
    <source>
        <dbReference type="RefSeq" id="XP_015607388.1"/>
    </source>
</evidence>